<name>A0A0A0LKI6_CUCSA</name>
<dbReference type="Gramene" id="KGN62318">
    <property type="protein sequence ID" value="KGN62318"/>
    <property type="gene ID" value="Csa_2G349040"/>
</dbReference>
<evidence type="ECO:0000313" key="3">
    <source>
        <dbReference type="Proteomes" id="UP000029981"/>
    </source>
</evidence>
<proteinExistence type="predicted"/>
<accession>A0A0A0LKI6</accession>
<keyword evidence="3" id="KW-1185">Reference proteome</keyword>
<feature type="region of interest" description="Disordered" evidence="1">
    <location>
        <begin position="47"/>
        <end position="77"/>
    </location>
</feature>
<gene>
    <name evidence="2" type="ORF">Csa_2G349040</name>
</gene>
<reference evidence="2 3" key="4">
    <citation type="journal article" date="2011" name="BMC Genomics">
        <title>RNA-Seq improves annotation of protein-coding genes in the cucumber genome.</title>
        <authorList>
            <person name="Li Z."/>
            <person name="Zhang Z."/>
            <person name="Yan P."/>
            <person name="Huang S."/>
            <person name="Fei Z."/>
            <person name="Lin K."/>
        </authorList>
    </citation>
    <scope>NUCLEOTIDE SEQUENCE [LARGE SCALE GENOMIC DNA]</scope>
    <source>
        <strain evidence="3">cv. 9930</strain>
    </source>
</reference>
<reference evidence="2 3" key="1">
    <citation type="journal article" date="2009" name="Nat. Genet.">
        <title>The genome of the cucumber, Cucumis sativus L.</title>
        <authorList>
            <person name="Huang S."/>
            <person name="Li R."/>
            <person name="Zhang Z."/>
            <person name="Li L."/>
            <person name="Gu X."/>
            <person name="Fan W."/>
            <person name="Lucas W.J."/>
            <person name="Wang X."/>
            <person name="Xie B."/>
            <person name="Ni P."/>
            <person name="Ren Y."/>
            <person name="Zhu H."/>
            <person name="Li J."/>
            <person name="Lin K."/>
            <person name="Jin W."/>
            <person name="Fei Z."/>
            <person name="Li G."/>
            <person name="Staub J."/>
            <person name="Kilian A."/>
            <person name="van der Vossen E.A."/>
            <person name="Wu Y."/>
            <person name="Guo J."/>
            <person name="He J."/>
            <person name="Jia Z."/>
            <person name="Ren Y."/>
            <person name="Tian G."/>
            <person name="Lu Y."/>
            <person name="Ruan J."/>
            <person name="Qian W."/>
            <person name="Wang M."/>
            <person name="Huang Q."/>
            <person name="Li B."/>
            <person name="Xuan Z."/>
            <person name="Cao J."/>
            <person name="Asan"/>
            <person name="Wu Z."/>
            <person name="Zhang J."/>
            <person name="Cai Q."/>
            <person name="Bai Y."/>
            <person name="Zhao B."/>
            <person name="Han Y."/>
            <person name="Li Y."/>
            <person name="Li X."/>
            <person name="Wang S."/>
            <person name="Shi Q."/>
            <person name="Liu S."/>
            <person name="Cho W.K."/>
            <person name="Kim J.Y."/>
            <person name="Xu Y."/>
            <person name="Heller-Uszynska K."/>
            <person name="Miao H."/>
            <person name="Cheng Z."/>
            <person name="Zhang S."/>
            <person name="Wu J."/>
            <person name="Yang Y."/>
            <person name="Kang H."/>
            <person name="Li M."/>
            <person name="Liang H."/>
            <person name="Ren X."/>
            <person name="Shi Z."/>
            <person name="Wen M."/>
            <person name="Jian M."/>
            <person name="Yang H."/>
            <person name="Zhang G."/>
            <person name="Yang Z."/>
            <person name="Chen R."/>
            <person name="Liu S."/>
            <person name="Li J."/>
            <person name="Ma L."/>
            <person name="Liu H."/>
            <person name="Zhou Y."/>
            <person name="Zhao J."/>
            <person name="Fang X."/>
            <person name="Li G."/>
            <person name="Fang L."/>
            <person name="Li Y."/>
            <person name="Liu D."/>
            <person name="Zheng H."/>
            <person name="Zhang Y."/>
            <person name="Qin N."/>
            <person name="Li Z."/>
            <person name="Yang G."/>
            <person name="Yang S."/>
            <person name="Bolund L."/>
            <person name="Kristiansen K."/>
            <person name="Zheng H."/>
            <person name="Li S."/>
            <person name="Zhang X."/>
            <person name="Yang H."/>
            <person name="Wang J."/>
            <person name="Sun R."/>
            <person name="Zhang B."/>
            <person name="Jiang S."/>
            <person name="Wang J."/>
            <person name="Du Y."/>
            <person name="Li S."/>
        </authorList>
    </citation>
    <scope>NUCLEOTIDE SEQUENCE [LARGE SCALE GENOMIC DNA]</scope>
    <source>
        <strain evidence="3">cv. 9930</strain>
    </source>
</reference>
<evidence type="ECO:0000313" key="2">
    <source>
        <dbReference type="EMBL" id="KGN62318.1"/>
    </source>
</evidence>
<reference evidence="2 3" key="3">
    <citation type="journal article" date="2010" name="BMC Genomics">
        <title>Transcriptome sequencing and comparative analysis of cucumber flowers with different sex types.</title>
        <authorList>
            <person name="Guo S."/>
            <person name="Zheng Y."/>
            <person name="Joung J.G."/>
            <person name="Liu S."/>
            <person name="Zhang Z."/>
            <person name="Crasta O.R."/>
            <person name="Sobral B.W."/>
            <person name="Xu Y."/>
            <person name="Huang S."/>
            <person name="Fei Z."/>
        </authorList>
    </citation>
    <scope>NUCLEOTIDE SEQUENCE [LARGE SCALE GENOMIC DNA]</scope>
    <source>
        <strain evidence="3">cv. 9930</strain>
    </source>
</reference>
<protein>
    <submittedName>
        <fullName evidence="2">Uncharacterized protein</fullName>
    </submittedName>
</protein>
<sequence length="77" mass="8608">MGWIETIGFGLFVWDQAIRGPSELFWACTLDASTNSDGKAMIIKMKRRNGGAQEEEEDGRKIAQLRAGRQRKSVVGH</sequence>
<dbReference type="AlphaFoldDB" id="A0A0A0LKI6"/>
<reference evidence="2 3" key="2">
    <citation type="journal article" date="2009" name="PLoS ONE">
        <title>An integrated genetic and cytogenetic map of the cucumber genome.</title>
        <authorList>
            <person name="Ren Y."/>
            <person name="Zhang Z."/>
            <person name="Liu J."/>
            <person name="Staub J.E."/>
            <person name="Han Y."/>
            <person name="Cheng Z."/>
            <person name="Li X."/>
            <person name="Lu J."/>
            <person name="Miao H."/>
            <person name="Kang H."/>
            <person name="Xie B."/>
            <person name="Gu X."/>
            <person name="Wang X."/>
            <person name="Du Y."/>
            <person name="Jin W."/>
            <person name="Huang S."/>
        </authorList>
    </citation>
    <scope>NUCLEOTIDE SEQUENCE [LARGE SCALE GENOMIC DNA]</scope>
    <source>
        <strain evidence="3">cv. 9930</strain>
    </source>
</reference>
<organism evidence="2 3">
    <name type="scientific">Cucumis sativus</name>
    <name type="common">Cucumber</name>
    <dbReference type="NCBI Taxonomy" id="3659"/>
    <lineage>
        <taxon>Eukaryota</taxon>
        <taxon>Viridiplantae</taxon>
        <taxon>Streptophyta</taxon>
        <taxon>Embryophyta</taxon>
        <taxon>Tracheophyta</taxon>
        <taxon>Spermatophyta</taxon>
        <taxon>Magnoliopsida</taxon>
        <taxon>eudicotyledons</taxon>
        <taxon>Gunneridae</taxon>
        <taxon>Pentapetalae</taxon>
        <taxon>rosids</taxon>
        <taxon>fabids</taxon>
        <taxon>Cucurbitales</taxon>
        <taxon>Cucurbitaceae</taxon>
        <taxon>Benincaseae</taxon>
        <taxon>Cucumis</taxon>
    </lineage>
</organism>
<feature type="compositionally biased region" description="Basic residues" evidence="1">
    <location>
        <begin position="68"/>
        <end position="77"/>
    </location>
</feature>
<evidence type="ECO:0000256" key="1">
    <source>
        <dbReference type="SAM" id="MobiDB-lite"/>
    </source>
</evidence>
<dbReference type="Proteomes" id="UP000029981">
    <property type="component" value="Chromosome 2"/>
</dbReference>
<dbReference type="EMBL" id="CM002923">
    <property type="protein sequence ID" value="KGN62318.1"/>
    <property type="molecule type" value="Genomic_DNA"/>
</dbReference>